<sequence length="707" mass="79093">MSTAYYNSGHSTRDSFVPPPSLLSRLLSTLPPEIMHWFGGDRHAYSRVEMRRGGGNWNWRALASLPNLFVVVWVLVLWWGERWVFWNAVRECEWERWERWPKEATPHHLIFLADPQIIDPHSYPGRPWPLEPLTILHTDNYLKRSYISLQKLLHPDTVFFLGDLFDGGREWKTAKGNTQDPSWASGRRPSGEQAYAETWGKRYGEDFWLHEYDRFGSIFDKYWNVAGAEPGPGQRGRKIISSLPGNHDLGFGEQIKIPIRNRFEVYFGETNRVDVIGNHTFVSVDSVSLSAGDSTHDTKAITQPVNDFLEKVQVTMRKAVAKELAFQRGEERLLMAKHIIADLDNVDFDDPPTLDPGPHSPEFPTILLTHVPLYRNVGTPCGPKRERSPPTKPAKGQTQPVNPDEPNAISISKGYQYQNVLSESDSIKLISSIGNVGSVFSGDDHDYCEIVHSEAKNHAREITVKSMSWAQGVRKPGFQMLSMWNPVGPDGNPLHSTHTGHGSGPATAMTTESHLCLLPDQIGIFIRYIILILITFAALIIRAVLTPVLGLTPFSSSSAASQNPDDITLLPVSQKREPDAHRFSNSSTSSTSSNSSNTLAPRSSAARTRSVSPAKGYGLPSSQVRFATPPLISQAGYYSNSKGNGNGNGKSWAKDEEDFNSSVQSSGKNKKIDTPLGIIWQETWTSIWRVAWIVMGVYLWLIYFYPA</sequence>
<feature type="transmembrane region" description="Helical" evidence="3">
    <location>
        <begin position="525"/>
        <end position="545"/>
    </location>
</feature>
<dbReference type="AlphaFoldDB" id="A0A8T9BDR1"/>
<evidence type="ECO:0000313" key="5">
    <source>
        <dbReference type="Proteomes" id="UP000469559"/>
    </source>
</evidence>
<organism evidence="4 5">
    <name type="scientific">Lachnellula arida</name>
    <dbReference type="NCBI Taxonomy" id="1316785"/>
    <lineage>
        <taxon>Eukaryota</taxon>
        <taxon>Fungi</taxon>
        <taxon>Dikarya</taxon>
        <taxon>Ascomycota</taxon>
        <taxon>Pezizomycotina</taxon>
        <taxon>Leotiomycetes</taxon>
        <taxon>Helotiales</taxon>
        <taxon>Lachnaceae</taxon>
        <taxon>Lachnellula</taxon>
    </lineage>
</organism>
<dbReference type="GO" id="GO:0005783">
    <property type="term" value="C:endoplasmic reticulum"/>
    <property type="evidence" value="ECO:0007669"/>
    <property type="project" value="TreeGrafter"/>
</dbReference>
<dbReference type="OrthoDB" id="5977743at2759"/>
<name>A0A8T9BDR1_9HELO</name>
<keyword evidence="3" id="KW-1133">Transmembrane helix</keyword>
<dbReference type="GO" id="GO:0016020">
    <property type="term" value="C:membrane"/>
    <property type="evidence" value="ECO:0007669"/>
    <property type="project" value="GOC"/>
</dbReference>
<proteinExistence type="predicted"/>
<dbReference type="GO" id="GO:0006506">
    <property type="term" value="P:GPI anchor biosynthetic process"/>
    <property type="evidence" value="ECO:0007669"/>
    <property type="project" value="InterPro"/>
</dbReference>
<feature type="transmembrane region" description="Helical" evidence="3">
    <location>
        <begin position="57"/>
        <end position="80"/>
    </location>
</feature>
<feature type="compositionally biased region" description="Low complexity" evidence="2">
    <location>
        <begin position="584"/>
        <end position="598"/>
    </location>
</feature>
<protein>
    <submittedName>
        <fullName evidence="4">Cell division control protein 1</fullName>
    </submittedName>
</protein>
<accession>A0A8T9BDR1</accession>
<evidence type="ECO:0000313" key="4">
    <source>
        <dbReference type="EMBL" id="TVY16372.1"/>
    </source>
</evidence>
<keyword evidence="4" id="KW-0132">Cell division</keyword>
<feature type="region of interest" description="Disordered" evidence="2">
    <location>
        <begin position="575"/>
        <end position="617"/>
    </location>
</feature>
<dbReference type="GO" id="GO:0051301">
    <property type="term" value="P:cell division"/>
    <property type="evidence" value="ECO:0007669"/>
    <property type="project" value="UniProtKB-KW"/>
</dbReference>
<evidence type="ECO:0000256" key="3">
    <source>
        <dbReference type="SAM" id="Phobius"/>
    </source>
</evidence>
<comment type="caution">
    <text evidence="4">The sequence shown here is derived from an EMBL/GenBank/DDBJ whole genome shotgun (WGS) entry which is preliminary data.</text>
</comment>
<dbReference type="InterPro" id="IPR029052">
    <property type="entry name" value="Metallo-depent_PP-like"/>
</dbReference>
<evidence type="ECO:0000256" key="2">
    <source>
        <dbReference type="SAM" id="MobiDB-lite"/>
    </source>
</evidence>
<feature type="region of interest" description="Disordered" evidence="2">
    <location>
        <begin position="378"/>
        <end position="409"/>
    </location>
</feature>
<feature type="transmembrane region" description="Helical" evidence="3">
    <location>
        <begin position="687"/>
        <end position="705"/>
    </location>
</feature>
<reference evidence="4 5" key="1">
    <citation type="submission" date="2018-05" db="EMBL/GenBank/DDBJ databases">
        <title>Whole genome sequencing for identification of molecular markers to develop diagnostic detection tools for the regulated plant pathogen Lachnellula willkommii.</title>
        <authorList>
            <person name="Giroux E."/>
            <person name="Bilodeau G."/>
        </authorList>
    </citation>
    <scope>NUCLEOTIDE SEQUENCE [LARGE SCALE GENOMIC DNA]</scope>
    <source>
        <strain evidence="4 5">CBS 203.66</strain>
    </source>
</reference>
<gene>
    <name evidence="4" type="primary">CDC1</name>
    <name evidence="4" type="ORF">LARI1_G005887</name>
</gene>
<feature type="compositionally biased region" description="Polar residues" evidence="2">
    <location>
        <begin position="599"/>
        <end position="611"/>
    </location>
</feature>
<keyword evidence="3" id="KW-0812">Transmembrane</keyword>
<dbReference type="EMBL" id="QGMF01000377">
    <property type="protein sequence ID" value="TVY16372.1"/>
    <property type="molecule type" value="Genomic_DNA"/>
</dbReference>
<evidence type="ECO:0000256" key="1">
    <source>
        <dbReference type="ARBA" id="ARBA00023136"/>
    </source>
</evidence>
<dbReference type="SUPFAM" id="SSF56300">
    <property type="entry name" value="Metallo-dependent phosphatases"/>
    <property type="match status" value="1"/>
</dbReference>
<dbReference type="Proteomes" id="UP000469559">
    <property type="component" value="Unassembled WGS sequence"/>
</dbReference>
<dbReference type="PANTHER" id="PTHR13315">
    <property type="entry name" value="METALLO PHOSPHOESTERASE RELATED"/>
    <property type="match status" value="1"/>
</dbReference>
<dbReference type="PANTHER" id="PTHR13315:SF4">
    <property type="entry name" value="METALLOPHOSPHOESTERASE, ISOFORM E"/>
    <property type="match status" value="1"/>
</dbReference>
<keyword evidence="1 3" id="KW-0472">Membrane</keyword>
<feature type="region of interest" description="Disordered" evidence="2">
    <location>
        <begin position="637"/>
        <end position="670"/>
    </location>
</feature>
<dbReference type="InterPro" id="IPR033308">
    <property type="entry name" value="PGAP5/Cdc1/Ted1"/>
</dbReference>
<keyword evidence="4" id="KW-0131">Cell cycle</keyword>
<keyword evidence="5" id="KW-1185">Reference proteome</keyword>